<feature type="region of interest" description="Disordered" evidence="1">
    <location>
        <begin position="86"/>
        <end position="140"/>
    </location>
</feature>
<feature type="compositionally biased region" description="Basic and acidic residues" evidence="1">
    <location>
        <begin position="113"/>
        <end position="122"/>
    </location>
</feature>
<protein>
    <submittedName>
        <fullName evidence="2">Uncharacterized protein</fullName>
    </submittedName>
</protein>
<evidence type="ECO:0000256" key="1">
    <source>
        <dbReference type="SAM" id="MobiDB-lite"/>
    </source>
</evidence>
<organism evidence="2 3">
    <name type="scientific">Datura stramonium</name>
    <name type="common">Jimsonweed</name>
    <name type="synonym">Common thornapple</name>
    <dbReference type="NCBI Taxonomy" id="4076"/>
    <lineage>
        <taxon>Eukaryota</taxon>
        <taxon>Viridiplantae</taxon>
        <taxon>Streptophyta</taxon>
        <taxon>Embryophyta</taxon>
        <taxon>Tracheophyta</taxon>
        <taxon>Spermatophyta</taxon>
        <taxon>Magnoliopsida</taxon>
        <taxon>eudicotyledons</taxon>
        <taxon>Gunneridae</taxon>
        <taxon>Pentapetalae</taxon>
        <taxon>asterids</taxon>
        <taxon>lamiids</taxon>
        <taxon>Solanales</taxon>
        <taxon>Solanaceae</taxon>
        <taxon>Solanoideae</taxon>
        <taxon>Datureae</taxon>
        <taxon>Datura</taxon>
    </lineage>
</organism>
<evidence type="ECO:0000313" key="3">
    <source>
        <dbReference type="Proteomes" id="UP000823775"/>
    </source>
</evidence>
<accession>A0ABS8WWL3</accession>
<keyword evidence="3" id="KW-1185">Reference proteome</keyword>
<sequence>SIDKFPNLVPTDTKDGSLSPLATRWTSCGTMPLKGTKKQQEAAVRKEIAKKRQLRDELEWDDPSGHKSGPIILQRSLLHFPCLEREEKGQSYDEDPPKDDSKEGDSAEEEWGEHESVEKESGEQGDNSNPPTIPEASIQEKPRIRIGALSEVPELRRLFDVYNMHWMAKTLVKYSVWNRTPEYDYRIEALKGVKKLRTENKLIHYRWMENIITEAKEDAKWVTSGKPIYKASFNFLAKSWWSIVRHRLAPTVNENVLSDGGLYHVRLFAEHPKDHYRDVGTGRKKTILLSRSRV</sequence>
<proteinExistence type="predicted"/>
<feature type="compositionally biased region" description="Basic and acidic residues" evidence="1">
    <location>
        <begin position="38"/>
        <end position="47"/>
    </location>
</feature>
<feature type="non-terminal residue" evidence="2">
    <location>
        <position position="1"/>
    </location>
</feature>
<feature type="region of interest" description="Disordered" evidence="1">
    <location>
        <begin position="1"/>
        <end position="68"/>
    </location>
</feature>
<dbReference type="Proteomes" id="UP000823775">
    <property type="component" value="Unassembled WGS sequence"/>
</dbReference>
<reference evidence="2 3" key="1">
    <citation type="journal article" date="2021" name="BMC Genomics">
        <title>Datura genome reveals duplications of psychoactive alkaloid biosynthetic genes and high mutation rate following tissue culture.</title>
        <authorList>
            <person name="Rajewski A."/>
            <person name="Carter-House D."/>
            <person name="Stajich J."/>
            <person name="Litt A."/>
        </authorList>
    </citation>
    <scope>NUCLEOTIDE SEQUENCE [LARGE SCALE GENOMIC DNA]</scope>
    <source>
        <strain evidence="2">AR-01</strain>
    </source>
</reference>
<gene>
    <name evidence="2" type="ORF">HAX54_004149</name>
</gene>
<evidence type="ECO:0000313" key="2">
    <source>
        <dbReference type="EMBL" id="MCE3215946.1"/>
    </source>
</evidence>
<comment type="caution">
    <text evidence="2">The sequence shown here is derived from an EMBL/GenBank/DDBJ whole genome shotgun (WGS) entry which is preliminary data.</text>
</comment>
<name>A0ABS8WWL3_DATST</name>
<dbReference type="EMBL" id="JACEIK010011887">
    <property type="protein sequence ID" value="MCE3215946.1"/>
    <property type="molecule type" value="Genomic_DNA"/>
</dbReference>